<dbReference type="EMBL" id="HG793136">
    <property type="protein sequence ID" value="CRL19496.1"/>
    <property type="molecule type" value="Genomic_DNA"/>
</dbReference>
<evidence type="ECO:0000256" key="1">
    <source>
        <dbReference type="SAM" id="MobiDB-lite"/>
    </source>
</evidence>
<dbReference type="AlphaFoldDB" id="A0A0G4NZJ5"/>
<proteinExistence type="predicted"/>
<feature type="compositionally biased region" description="Low complexity" evidence="1">
    <location>
        <begin position="150"/>
        <end position="165"/>
    </location>
</feature>
<feature type="region of interest" description="Disordered" evidence="1">
    <location>
        <begin position="60"/>
        <end position="381"/>
    </location>
</feature>
<feature type="compositionally biased region" description="Polar residues" evidence="1">
    <location>
        <begin position="644"/>
        <end position="661"/>
    </location>
</feature>
<feature type="compositionally biased region" description="Low complexity" evidence="1">
    <location>
        <begin position="64"/>
        <end position="83"/>
    </location>
</feature>
<feature type="compositionally biased region" description="Low complexity" evidence="1">
    <location>
        <begin position="352"/>
        <end position="371"/>
    </location>
</feature>
<feature type="compositionally biased region" description="Polar residues" evidence="1">
    <location>
        <begin position="99"/>
        <end position="123"/>
    </location>
</feature>
<reference evidence="2 3" key="1">
    <citation type="journal article" date="2014" name="Nat. Commun.">
        <title>Multiple recent horizontal transfers of a large genomic region in cheese making fungi.</title>
        <authorList>
            <person name="Cheeseman K."/>
            <person name="Ropars J."/>
            <person name="Renault P."/>
            <person name="Dupont J."/>
            <person name="Gouzy J."/>
            <person name="Branca A."/>
            <person name="Abraham A.L."/>
            <person name="Ceppi M."/>
            <person name="Conseiller E."/>
            <person name="Debuchy R."/>
            <person name="Malagnac F."/>
            <person name="Goarin A."/>
            <person name="Silar P."/>
            <person name="Lacoste S."/>
            <person name="Sallet E."/>
            <person name="Bensimon A."/>
            <person name="Giraud T."/>
            <person name="Brygoo Y."/>
        </authorList>
    </citation>
    <scope>NUCLEOTIDE SEQUENCE [LARGE SCALE GENOMIC DNA]</scope>
    <source>
        <strain evidence="3">FM 013</strain>
    </source>
</reference>
<sequence length="958" mass="104147">MATTKQPDKDLERLLYELACLMSGKDLEIFSAKCKTSFQRLTIGEKELFRRLLGKLLETGTNAQGGSESSSSGEASQPSSSPSIYSVETTRNDGAAERSISTDTHGGSEDSSGEASRLSSSPSIYFDETTRNDGTEEQSVSTDTHKRSENSSTGEASRSSSGISSDETIRNDGTEEQSVSTDTHRGSENSSSGEASRSSSSPGISSDETIRNDGTEEQSVSTDTHRGSENSSSGEASRSSSSPGISSDETIRNDGTEEQSVSTDTHRGSENSSSGEASRSSSSPGISSDETIRNDGTEEQSVSTDTHRGSENSSSGEASRSSSSPGISSDETIRNDGTEEQSVSTDTHRGSENSSSGEASRSSSSPGISSDETIRNNNNEDEQSVSINAIAASTSQLASTESANGEGANSDVETNAPTDSKIKSTNFVKLQSIIPPHLRQLLINCIDTPGYFFTASEPHFTPIEGGVPDAFYRLYQRENCRDLLQIQRRFELRNLFLLIIALEYHTGNRWKWGALDDLSAEIKAQYPQLPLGTPEIRKYLERYVRFGHAYDKWVQNLGDPGYLIALPLKVTETEYIGREYSKCIPAAICRLRKLGIDKDVKDLRLSELAGFISKQLYSRTSEARIRPRGAIPGKASKRKRSFKTSDVSVNSTTGGQSQTVRPETAHTIIPTTEHGDYEAFFTNSNTPISLPNSLPTEVHIVNRLHKRPRLETSSQSSNEMPSQPGSVLPLNDLATNELSPPQQPGSDIQLNNLATNELSLPQLSESDLLLDDLSFPDLPTDWDQLFNLATKELSFPQQPGSDNPLNDLTTNELSPPQQPRSDIQLNNLATNELSPPELAESDLPLNGLSFPDLPTGWDQLFNLATNELSFPQQPGSDLPLNDLATNELSPPQQPGSDIESDDPVAPPFRWDQGPVTIPRSFNQYWQQPEPLSSPRSPGASESLHQKASYYPGRSIQVK</sequence>
<keyword evidence="3" id="KW-1185">Reference proteome</keyword>
<feature type="region of interest" description="Disordered" evidence="1">
    <location>
        <begin position="707"/>
        <end position="749"/>
    </location>
</feature>
<feature type="region of interest" description="Disordered" evidence="1">
    <location>
        <begin position="628"/>
        <end position="661"/>
    </location>
</feature>
<feature type="compositionally biased region" description="Low complexity" evidence="1">
    <location>
        <begin position="229"/>
        <end position="248"/>
    </location>
</feature>
<dbReference type="STRING" id="1429867.A0A0G4NZJ5"/>
<feature type="compositionally biased region" description="Low complexity" evidence="1">
    <location>
        <begin position="188"/>
        <end position="207"/>
    </location>
</feature>
<evidence type="ECO:0000313" key="3">
    <source>
        <dbReference type="Proteomes" id="UP000053732"/>
    </source>
</evidence>
<dbReference type="Proteomes" id="UP000053732">
    <property type="component" value="Unassembled WGS sequence"/>
</dbReference>
<feature type="compositionally biased region" description="Polar residues" evidence="1">
    <location>
        <begin position="711"/>
        <end position="725"/>
    </location>
</feature>
<protein>
    <submittedName>
        <fullName evidence="2">Str. FM013</fullName>
    </submittedName>
</protein>
<feature type="compositionally biased region" description="Polar residues" evidence="1">
    <location>
        <begin position="795"/>
        <end position="822"/>
    </location>
</feature>
<accession>A0A0G4NZJ5</accession>
<feature type="compositionally biased region" description="Polar residues" evidence="1">
    <location>
        <begin position="919"/>
        <end position="935"/>
    </location>
</feature>
<feature type="compositionally biased region" description="Polar residues" evidence="1">
    <location>
        <begin position="733"/>
        <end position="749"/>
    </location>
</feature>
<feature type="compositionally biased region" description="Low complexity" evidence="1">
    <location>
        <begin position="270"/>
        <end position="289"/>
    </location>
</feature>
<feature type="region of interest" description="Disordered" evidence="1">
    <location>
        <begin position="396"/>
        <end position="419"/>
    </location>
</feature>
<evidence type="ECO:0000313" key="2">
    <source>
        <dbReference type="EMBL" id="CRL19496.1"/>
    </source>
</evidence>
<feature type="compositionally biased region" description="Low complexity" evidence="1">
    <location>
        <begin position="311"/>
        <end position="330"/>
    </location>
</feature>
<name>A0A0G4NZJ5_PENC3</name>
<feature type="region of interest" description="Disordered" evidence="1">
    <location>
        <begin position="794"/>
        <end position="822"/>
    </location>
</feature>
<gene>
    <name evidence="2" type="ORF">PCAMFM013_S003g000287</name>
</gene>
<feature type="region of interest" description="Disordered" evidence="1">
    <location>
        <begin position="869"/>
        <end position="958"/>
    </location>
</feature>
<organism evidence="2 3">
    <name type="scientific">Penicillium camemberti (strain FM 013)</name>
    <dbReference type="NCBI Taxonomy" id="1429867"/>
    <lineage>
        <taxon>Eukaryota</taxon>
        <taxon>Fungi</taxon>
        <taxon>Dikarya</taxon>
        <taxon>Ascomycota</taxon>
        <taxon>Pezizomycotina</taxon>
        <taxon>Eurotiomycetes</taxon>
        <taxon>Eurotiomycetidae</taxon>
        <taxon>Eurotiales</taxon>
        <taxon>Aspergillaceae</taxon>
        <taxon>Penicillium</taxon>
    </lineage>
</organism>